<proteinExistence type="predicted"/>
<evidence type="ECO:0000256" key="3">
    <source>
        <dbReference type="ARBA" id="ARBA00022516"/>
    </source>
</evidence>
<dbReference type="GO" id="GO:0009029">
    <property type="term" value="F:lipid-A 4'-kinase activity"/>
    <property type="evidence" value="ECO:0007669"/>
    <property type="project" value="UniProtKB-EC"/>
</dbReference>
<comment type="caution">
    <text evidence="11">The sequence shown here is derived from an EMBL/GenBank/DDBJ whole genome shotgun (WGS) entry which is preliminary data.</text>
</comment>
<accession>A0AAN8WBV5</accession>
<dbReference type="PANTHER" id="PTHR42724">
    <property type="entry name" value="TETRAACYLDISACCHARIDE 4'-KINASE"/>
    <property type="match status" value="1"/>
</dbReference>
<organism evidence="11 12">
    <name type="scientific">Dillenia turbinata</name>
    <dbReference type="NCBI Taxonomy" id="194707"/>
    <lineage>
        <taxon>Eukaryota</taxon>
        <taxon>Viridiplantae</taxon>
        <taxon>Streptophyta</taxon>
        <taxon>Embryophyta</taxon>
        <taxon>Tracheophyta</taxon>
        <taxon>Spermatophyta</taxon>
        <taxon>Magnoliopsida</taxon>
        <taxon>eudicotyledons</taxon>
        <taxon>Gunneridae</taxon>
        <taxon>Pentapetalae</taxon>
        <taxon>Dilleniales</taxon>
        <taxon>Dilleniaceae</taxon>
        <taxon>Dillenia</taxon>
    </lineage>
</organism>
<keyword evidence="8" id="KW-0067">ATP-binding</keyword>
<evidence type="ECO:0000256" key="2">
    <source>
        <dbReference type="ARBA" id="ARBA00012071"/>
    </source>
</evidence>
<dbReference type="Pfam" id="PF02606">
    <property type="entry name" value="LpxK"/>
    <property type="match status" value="1"/>
</dbReference>
<dbReference type="EMBL" id="JBAMMX010000001">
    <property type="protein sequence ID" value="KAK6946924.1"/>
    <property type="molecule type" value="Genomic_DNA"/>
</dbReference>
<dbReference type="Proteomes" id="UP001370490">
    <property type="component" value="Unassembled WGS sequence"/>
</dbReference>
<dbReference type="GO" id="GO:0009245">
    <property type="term" value="P:lipid A biosynthetic process"/>
    <property type="evidence" value="ECO:0007669"/>
    <property type="project" value="UniProtKB-KW"/>
</dbReference>
<sequence length="439" mass="48711">MTTSVALSARFWSCMSGFSLCNGAARVVGLDQGQCYHLGNVNSSDSYYDQIVGILVKEITYTHDSYKLLPLQFSLIPFLASASSLYKLCLSLCHFLYHFGLFHQRRHVSGVSMSETVRHVDLTDKRVSTCVGASQNDRVVLSISRNGHLQRLALGQRGWQLLLILSPIYGYINPQNRSCINGTCGHAKGIGAIVLDDGMQHLSLLCDVGIVMVNGMMPWGNHYLVPLEPLREPLTALRKACIAIIHHADLISKDELCAIVKTLQSFGATLPVFFSTMALSCLVLFGDTNSKISLKIIKNQVVLCVSAISFPNASVKGIEKIGPLLVDRLNFNDHHSFQDKEIQSCTLREVLVSGMDIEMMIGRLGMLESKFNSKPFLVVTEKDYDRVSEIFTHFALHSQLQIITHNGQTVITFQNLLMDRLGIKLSGICQTSLEFPYHA</sequence>
<feature type="signal peptide" evidence="10">
    <location>
        <begin position="1"/>
        <end position="17"/>
    </location>
</feature>
<evidence type="ECO:0000256" key="9">
    <source>
        <dbReference type="ARBA" id="ARBA00023098"/>
    </source>
</evidence>
<reference evidence="11 12" key="1">
    <citation type="submission" date="2023-12" db="EMBL/GenBank/DDBJ databases">
        <title>A high-quality genome assembly for Dillenia turbinata (Dilleniales).</title>
        <authorList>
            <person name="Chanderbali A."/>
        </authorList>
    </citation>
    <scope>NUCLEOTIDE SEQUENCE [LARGE SCALE GENOMIC DNA]</scope>
    <source>
        <strain evidence="11">LSX21</strain>
        <tissue evidence="11">Leaf</tissue>
    </source>
</reference>
<evidence type="ECO:0000256" key="10">
    <source>
        <dbReference type="SAM" id="SignalP"/>
    </source>
</evidence>
<feature type="chain" id="PRO_5042833294" description="tetraacyldisaccharide 4'-kinase" evidence="10">
    <location>
        <begin position="18"/>
        <end position="439"/>
    </location>
</feature>
<evidence type="ECO:0000256" key="6">
    <source>
        <dbReference type="ARBA" id="ARBA00022741"/>
    </source>
</evidence>
<evidence type="ECO:0000256" key="7">
    <source>
        <dbReference type="ARBA" id="ARBA00022777"/>
    </source>
</evidence>
<keyword evidence="5" id="KW-0808">Transferase</keyword>
<keyword evidence="10" id="KW-0732">Signal</keyword>
<evidence type="ECO:0000256" key="1">
    <source>
        <dbReference type="ARBA" id="ARBA00004870"/>
    </source>
</evidence>
<gene>
    <name evidence="11" type="ORF">RJ641_000397</name>
</gene>
<protein>
    <recommendedName>
        <fullName evidence="2">tetraacyldisaccharide 4'-kinase</fullName>
        <ecNumber evidence="2">2.7.1.130</ecNumber>
    </recommendedName>
</protein>
<comment type="pathway">
    <text evidence="1">Glycolipid biosynthesis; lipid IV(A) biosynthesis; lipid IV(A) from (3R)-3-hydroxytetradecanoyl-[acyl-carrier-protein] and UDP-N-acetyl-alpha-D-glucosamine: step 6/6.</text>
</comment>
<dbReference type="GO" id="GO:0016020">
    <property type="term" value="C:membrane"/>
    <property type="evidence" value="ECO:0007669"/>
    <property type="project" value="GOC"/>
</dbReference>
<evidence type="ECO:0000313" key="12">
    <source>
        <dbReference type="Proteomes" id="UP001370490"/>
    </source>
</evidence>
<keyword evidence="12" id="KW-1185">Reference proteome</keyword>
<evidence type="ECO:0000256" key="8">
    <source>
        <dbReference type="ARBA" id="ARBA00022840"/>
    </source>
</evidence>
<dbReference type="GO" id="GO:0005524">
    <property type="term" value="F:ATP binding"/>
    <property type="evidence" value="ECO:0007669"/>
    <property type="project" value="UniProtKB-KW"/>
</dbReference>
<keyword evidence="7" id="KW-0418">Kinase</keyword>
<keyword evidence="4" id="KW-0441">Lipid A biosynthesis</keyword>
<keyword evidence="9" id="KW-0443">Lipid metabolism</keyword>
<evidence type="ECO:0000256" key="4">
    <source>
        <dbReference type="ARBA" id="ARBA00022556"/>
    </source>
</evidence>
<keyword evidence="3" id="KW-0444">Lipid biosynthesis</keyword>
<keyword evidence="6" id="KW-0547">Nucleotide-binding</keyword>
<name>A0AAN8WBV5_9MAGN</name>
<dbReference type="PANTHER" id="PTHR42724:SF1">
    <property type="entry name" value="TETRAACYLDISACCHARIDE 4'-KINASE, MITOCHONDRIAL-RELATED"/>
    <property type="match status" value="1"/>
</dbReference>
<dbReference type="EC" id="2.7.1.130" evidence="2"/>
<evidence type="ECO:0000313" key="11">
    <source>
        <dbReference type="EMBL" id="KAK6946924.1"/>
    </source>
</evidence>
<dbReference type="AlphaFoldDB" id="A0AAN8WBV5"/>
<dbReference type="InterPro" id="IPR003758">
    <property type="entry name" value="LpxK"/>
</dbReference>
<evidence type="ECO:0000256" key="5">
    <source>
        <dbReference type="ARBA" id="ARBA00022679"/>
    </source>
</evidence>